<evidence type="ECO:0000256" key="1">
    <source>
        <dbReference type="ARBA" id="ARBA00022741"/>
    </source>
</evidence>
<dbReference type="Proteomes" id="UP000602087">
    <property type="component" value="Unassembled WGS sequence"/>
</dbReference>
<dbReference type="SUPFAM" id="SSF52540">
    <property type="entry name" value="P-loop containing nucleoside triphosphate hydrolases"/>
    <property type="match status" value="1"/>
</dbReference>
<dbReference type="RefSeq" id="WP_198732721.1">
    <property type="nucleotide sequence ID" value="NZ_JAEINH010000002.1"/>
</dbReference>
<reference evidence="8" key="1">
    <citation type="submission" date="2020-12" db="EMBL/GenBank/DDBJ databases">
        <title>Sanguibacter suaedae sp. nov., isolated from Suaeda aralocaspica.</title>
        <authorList>
            <person name="Ma Q."/>
        </authorList>
    </citation>
    <scope>NUCLEOTIDE SEQUENCE</scope>
    <source>
        <strain evidence="8">YZGR15</strain>
    </source>
</reference>
<sequence length="442" mass="47096">MTATTPPMSAERIADLLGRPRPTPEQTEVIEAPLEPMLVVAGAGSGKTETMSARVVWLIANGLVEPHAVLGLTFTRKAAGELSERVTRRLRQLRRAVPGRVDGVLDALDRPTISTYNSYAASLVSDHGLRIGREPGARLLSEATQWQVASEVVERWHGDLETDAAVSTVVGAVLDLSGALDEHLLSVADARAGIARLVDDIAATPPGGRRTTLHADVVKLVRSLGERHRLLDVVEAYQERKRTMDALDFGDQVSLAAQLAEGVEAVGQGERDRFRVVLLDEYQDTSYAQIRLLSALFGSGHPVTAVGDPNQSIYGWRGASASGPARFPDQFRTAGGAPAHVHRLSTSWRNDLAVLDVANTTSAPLFAADPGNSLPALVARPDAGIGSVHGVYAATVEEEAAAVAELVAKRWEPGTTTAAVLCRARSQFPLIEAALRVRGLPV</sequence>
<dbReference type="EMBL" id="JAEINH010000002">
    <property type="protein sequence ID" value="MBI9114190.1"/>
    <property type="molecule type" value="Genomic_DNA"/>
</dbReference>
<accession>A0A934M936</accession>
<feature type="non-terminal residue" evidence="8">
    <location>
        <position position="442"/>
    </location>
</feature>
<dbReference type="InterPro" id="IPR000212">
    <property type="entry name" value="DNA_helicase_UvrD/REP"/>
</dbReference>
<dbReference type="GO" id="GO:0016787">
    <property type="term" value="F:hydrolase activity"/>
    <property type="evidence" value="ECO:0007669"/>
    <property type="project" value="UniProtKB-UniRule"/>
</dbReference>
<dbReference type="Pfam" id="PF00580">
    <property type="entry name" value="UvrD-helicase"/>
    <property type="match status" value="1"/>
</dbReference>
<dbReference type="InterPro" id="IPR013986">
    <property type="entry name" value="DExx_box_DNA_helicase_dom_sf"/>
</dbReference>
<dbReference type="InterPro" id="IPR014016">
    <property type="entry name" value="UvrD-like_ATP-bd"/>
</dbReference>
<dbReference type="InterPro" id="IPR027417">
    <property type="entry name" value="P-loop_NTPase"/>
</dbReference>
<feature type="domain" description="UvrD-like helicase ATP-binding" evidence="7">
    <location>
        <begin position="20"/>
        <end position="351"/>
    </location>
</feature>
<evidence type="ECO:0000313" key="8">
    <source>
        <dbReference type="EMBL" id="MBI9114190.1"/>
    </source>
</evidence>
<dbReference type="GO" id="GO:0043138">
    <property type="term" value="F:3'-5' DNA helicase activity"/>
    <property type="evidence" value="ECO:0007669"/>
    <property type="project" value="TreeGrafter"/>
</dbReference>
<proteinExistence type="predicted"/>
<organism evidence="8 9">
    <name type="scientific">Sanguibacter suaedae</name>
    <dbReference type="NCBI Taxonomy" id="2795737"/>
    <lineage>
        <taxon>Bacteria</taxon>
        <taxon>Bacillati</taxon>
        <taxon>Actinomycetota</taxon>
        <taxon>Actinomycetes</taxon>
        <taxon>Micrococcales</taxon>
        <taxon>Sanguibacteraceae</taxon>
        <taxon>Sanguibacter</taxon>
    </lineage>
</organism>
<dbReference type="Gene3D" id="1.10.10.160">
    <property type="match status" value="1"/>
</dbReference>
<dbReference type="GO" id="GO:0003677">
    <property type="term" value="F:DNA binding"/>
    <property type="evidence" value="ECO:0007669"/>
    <property type="project" value="InterPro"/>
</dbReference>
<keyword evidence="4 5" id="KW-0067">ATP-binding</keyword>
<evidence type="ECO:0000256" key="4">
    <source>
        <dbReference type="ARBA" id="ARBA00022840"/>
    </source>
</evidence>
<dbReference type="GO" id="GO:0033202">
    <property type="term" value="C:DNA helicase complex"/>
    <property type="evidence" value="ECO:0007669"/>
    <property type="project" value="TreeGrafter"/>
</dbReference>
<feature type="binding site" evidence="5">
    <location>
        <begin position="41"/>
        <end position="48"/>
    </location>
    <ligand>
        <name>ATP</name>
        <dbReference type="ChEBI" id="CHEBI:30616"/>
    </ligand>
</feature>
<feature type="region of interest" description="Disordered" evidence="6">
    <location>
        <begin position="1"/>
        <end position="24"/>
    </location>
</feature>
<evidence type="ECO:0000256" key="2">
    <source>
        <dbReference type="ARBA" id="ARBA00022801"/>
    </source>
</evidence>
<dbReference type="PANTHER" id="PTHR11070:SF55">
    <property type="entry name" value="DNA 3'-5' HELICASE"/>
    <property type="match status" value="1"/>
</dbReference>
<protein>
    <submittedName>
        <fullName evidence="8">ATP-dependent helicase</fullName>
    </submittedName>
</protein>
<evidence type="ECO:0000256" key="3">
    <source>
        <dbReference type="ARBA" id="ARBA00022806"/>
    </source>
</evidence>
<dbReference type="Gene3D" id="3.40.50.300">
    <property type="entry name" value="P-loop containing nucleotide triphosphate hydrolases"/>
    <property type="match status" value="1"/>
</dbReference>
<keyword evidence="3 5" id="KW-0347">Helicase</keyword>
<keyword evidence="9" id="KW-1185">Reference proteome</keyword>
<keyword evidence="1 5" id="KW-0547">Nucleotide-binding</keyword>
<evidence type="ECO:0000256" key="6">
    <source>
        <dbReference type="SAM" id="MobiDB-lite"/>
    </source>
</evidence>
<dbReference type="GO" id="GO:0005524">
    <property type="term" value="F:ATP binding"/>
    <property type="evidence" value="ECO:0007669"/>
    <property type="project" value="UniProtKB-UniRule"/>
</dbReference>
<dbReference type="PROSITE" id="PS51198">
    <property type="entry name" value="UVRD_HELICASE_ATP_BIND"/>
    <property type="match status" value="1"/>
</dbReference>
<comment type="caution">
    <text evidence="8">The sequence shown here is derived from an EMBL/GenBank/DDBJ whole genome shotgun (WGS) entry which is preliminary data.</text>
</comment>
<evidence type="ECO:0000259" key="7">
    <source>
        <dbReference type="PROSITE" id="PS51198"/>
    </source>
</evidence>
<evidence type="ECO:0000313" key="9">
    <source>
        <dbReference type="Proteomes" id="UP000602087"/>
    </source>
</evidence>
<dbReference type="PANTHER" id="PTHR11070">
    <property type="entry name" value="UVRD / RECB / PCRA DNA HELICASE FAMILY MEMBER"/>
    <property type="match status" value="1"/>
</dbReference>
<dbReference type="GO" id="GO:0000725">
    <property type="term" value="P:recombinational repair"/>
    <property type="evidence" value="ECO:0007669"/>
    <property type="project" value="TreeGrafter"/>
</dbReference>
<name>A0A934M936_9MICO</name>
<dbReference type="AlphaFoldDB" id="A0A934M936"/>
<evidence type="ECO:0000256" key="5">
    <source>
        <dbReference type="PROSITE-ProRule" id="PRU00560"/>
    </source>
</evidence>
<gene>
    <name evidence="8" type="ORF">JAV76_04070</name>
</gene>
<dbReference type="CDD" id="cd17932">
    <property type="entry name" value="DEXQc_UvrD"/>
    <property type="match status" value="1"/>
</dbReference>
<keyword evidence="2 5" id="KW-0378">Hydrolase</keyword>
<dbReference type="GO" id="GO:0005829">
    <property type="term" value="C:cytosol"/>
    <property type="evidence" value="ECO:0007669"/>
    <property type="project" value="TreeGrafter"/>
</dbReference>